<evidence type="ECO:0000256" key="3">
    <source>
        <dbReference type="ARBA" id="ARBA00022989"/>
    </source>
</evidence>
<proteinExistence type="predicted"/>
<evidence type="ECO:0000256" key="4">
    <source>
        <dbReference type="ARBA" id="ARBA00023136"/>
    </source>
</evidence>
<accession>A0A0D1ZYT6</accession>
<evidence type="ECO:0000313" key="8">
    <source>
        <dbReference type="Proteomes" id="UP000053259"/>
    </source>
</evidence>
<feature type="transmembrane region" description="Helical" evidence="5">
    <location>
        <begin position="187"/>
        <end position="207"/>
    </location>
</feature>
<keyword evidence="2 5" id="KW-0812">Transmembrane</keyword>
<dbReference type="Gene3D" id="1.20.1250.20">
    <property type="entry name" value="MFS general substrate transporter like domains"/>
    <property type="match status" value="1"/>
</dbReference>
<feature type="transmembrane region" description="Helical" evidence="5">
    <location>
        <begin position="214"/>
        <end position="234"/>
    </location>
</feature>
<dbReference type="SUPFAM" id="SSF103473">
    <property type="entry name" value="MFS general substrate transporter"/>
    <property type="match status" value="1"/>
</dbReference>
<feature type="transmembrane region" description="Helical" evidence="5">
    <location>
        <begin position="449"/>
        <end position="467"/>
    </location>
</feature>
<dbReference type="InParanoid" id="A0A0D1ZYT6"/>
<dbReference type="Proteomes" id="UP000053259">
    <property type="component" value="Unassembled WGS sequence"/>
</dbReference>
<dbReference type="PANTHER" id="PTHR42718">
    <property type="entry name" value="MAJOR FACILITATOR SUPERFAMILY MULTIDRUG TRANSPORTER MFSC"/>
    <property type="match status" value="1"/>
</dbReference>
<feature type="transmembrane region" description="Helical" evidence="5">
    <location>
        <begin position="143"/>
        <end position="167"/>
    </location>
</feature>
<dbReference type="PROSITE" id="PS50850">
    <property type="entry name" value="MFS"/>
    <property type="match status" value="1"/>
</dbReference>
<dbReference type="RefSeq" id="XP_016209452.1">
    <property type="nucleotide sequence ID" value="XM_016362712.1"/>
</dbReference>
<organism evidence="7 8">
    <name type="scientific">Verruconis gallopava</name>
    <dbReference type="NCBI Taxonomy" id="253628"/>
    <lineage>
        <taxon>Eukaryota</taxon>
        <taxon>Fungi</taxon>
        <taxon>Dikarya</taxon>
        <taxon>Ascomycota</taxon>
        <taxon>Pezizomycotina</taxon>
        <taxon>Dothideomycetes</taxon>
        <taxon>Pleosporomycetidae</taxon>
        <taxon>Venturiales</taxon>
        <taxon>Sympoventuriaceae</taxon>
        <taxon>Verruconis</taxon>
    </lineage>
</organism>
<feature type="transmembrane region" description="Helical" evidence="5">
    <location>
        <begin position="345"/>
        <end position="368"/>
    </location>
</feature>
<dbReference type="VEuPathDB" id="FungiDB:PV09_08759"/>
<dbReference type="PANTHER" id="PTHR42718:SF41">
    <property type="entry name" value="MFS TRANSPORTER OF UNKOWN SPECIFICITY (AFU_ORTHOLOGUE AFUA_5G09940)-RELATED"/>
    <property type="match status" value="1"/>
</dbReference>
<dbReference type="InterPro" id="IPR011701">
    <property type="entry name" value="MFS"/>
</dbReference>
<evidence type="ECO:0000313" key="7">
    <source>
        <dbReference type="EMBL" id="KIV99582.1"/>
    </source>
</evidence>
<dbReference type="GO" id="GO:0016020">
    <property type="term" value="C:membrane"/>
    <property type="evidence" value="ECO:0007669"/>
    <property type="project" value="UniProtKB-SubCell"/>
</dbReference>
<reference evidence="7 8" key="1">
    <citation type="submission" date="2015-01" db="EMBL/GenBank/DDBJ databases">
        <title>The Genome Sequence of Ochroconis gallopava CBS43764.</title>
        <authorList>
            <consortium name="The Broad Institute Genomics Platform"/>
            <person name="Cuomo C."/>
            <person name="de Hoog S."/>
            <person name="Gorbushina A."/>
            <person name="Stielow B."/>
            <person name="Teixiera M."/>
            <person name="Abouelleil A."/>
            <person name="Chapman S.B."/>
            <person name="Priest M."/>
            <person name="Young S.K."/>
            <person name="Wortman J."/>
            <person name="Nusbaum C."/>
            <person name="Birren B."/>
        </authorList>
    </citation>
    <scope>NUCLEOTIDE SEQUENCE [LARGE SCALE GENOMIC DNA]</scope>
    <source>
        <strain evidence="7 8">CBS 43764</strain>
    </source>
</reference>
<feature type="domain" description="Major facilitator superfamily (MFS) profile" evidence="6">
    <location>
        <begin position="149"/>
        <end position="606"/>
    </location>
</feature>
<dbReference type="Gene3D" id="1.20.1720.10">
    <property type="entry name" value="Multidrug resistance protein D"/>
    <property type="match status" value="1"/>
</dbReference>
<dbReference type="EMBL" id="KN847575">
    <property type="protein sequence ID" value="KIV99582.1"/>
    <property type="molecule type" value="Genomic_DNA"/>
</dbReference>
<evidence type="ECO:0000259" key="6">
    <source>
        <dbReference type="PROSITE" id="PS50850"/>
    </source>
</evidence>
<dbReference type="Pfam" id="PF07690">
    <property type="entry name" value="MFS_1"/>
    <property type="match status" value="1"/>
</dbReference>
<name>A0A0D1ZYT6_9PEZI</name>
<feature type="transmembrane region" description="Helical" evidence="5">
    <location>
        <begin position="374"/>
        <end position="393"/>
    </location>
</feature>
<dbReference type="GeneID" id="27316732"/>
<evidence type="ECO:0000256" key="5">
    <source>
        <dbReference type="SAM" id="Phobius"/>
    </source>
</evidence>
<dbReference type="HOGENOM" id="CLU_000960_27_4_1"/>
<protein>
    <recommendedName>
        <fullName evidence="6">Major facilitator superfamily (MFS) profile domain-containing protein</fullName>
    </recommendedName>
</protein>
<keyword evidence="3 5" id="KW-1133">Transmembrane helix</keyword>
<feature type="transmembrane region" description="Helical" evidence="5">
    <location>
        <begin position="584"/>
        <end position="604"/>
    </location>
</feature>
<feature type="transmembrane region" description="Helical" evidence="5">
    <location>
        <begin position="503"/>
        <end position="529"/>
    </location>
</feature>
<dbReference type="AlphaFoldDB" id="A0A0D1ZYT6"/>
<dbReference type="GO" id="GO:0022857">
    <property type="term" value="F:transmembrane transporter activity"/>
    <property type="evidence" value="ECO:0007669"/>
    <property type="project" value="InterPro"/>
</dbReference>
<dbReference type="InterPro" id="IPR036259">
    <property type="entry name" value="MFS_trans_sf"/>
</dbReference>
<keyword evidence="8" id="KW-1185">Reference proteome</keyword>
<gene>
    <name evidence="7" type="ORF">PV09_08759</name>
</gene>
<keyword evidence="4 5" id="KW-0472">Membrane</keyword>
<feature type="transmembrane region" description="Helical" evidence="5">
    <location>
        <begin position="240"/>
        <end position="265"/>
    </location>
</feature>
<feature type="transmembrane region" description="Helical" evidence="5">
    <location>
        <begin position="305"/>
        <end position="325"/>
    </location>
</feature>
<evidence type="ECO:0000256" key="1">
    <source>
        <dbReference type="ARBA" id="ARBA00004141"/>
    </source>
</evidence>
<feature type="transmembrane region" description="Helical" evidence="5">
    <location>
        <begin position="405"/>
        <end position="429"/>
    </location>
</feature>
<comment type="subcellular location">
    <subcellularLocation>
        <location evidence="1">Membrane</location>
        <topology evidence="1">Multi-pass membrane protein</topology>
    </subcellularLocation>
</comment>
<sequence>MRLPIGPQALSSSPSAFVEGDVGFPRLEITTSLSSGRREIGATEHHVAFVVSQVDSNANLSPGRLASETLVHQEPIVPMPSHAAESVAAKESAVDVAIELGRVRSRFCDILSVHSSSELDIPHASGDAGLPPSQGVPSELGNLLAEVIFVLTCTASQFIFSLMLGHITVAQTQFRKALGIPPTQTPWLIGSLMLASGLSVIVSGSLADLAPPKPLVVGAFLWEAVWTAVTAVAVGPRLKVLFFVAQAMKGLAVGVLVSASMSILGRVYYPGIRKTRVFSLMAAGSPFGFWVGCVQGGALSAHLPWIFGTSAVFLALCALAAYTTVPNLQPASDSRTADAPSLRQFDYVGAFLSSLGCSLILFGLAQGSSARWNPYTYCSVILGTVMLGVFYLVEQRVARPLIPNGLWHTPGFTALLISYFLGFGAYSGAWQFYAIQFWQRYQGASPLTVALYVLPNGIVGLLAAWIVSRTLHVVPGHYILIASMVCFGMGPVFFLPQTPESSYWALSMPGVALATFGPDMSFAAASIFITSSVPRSYQGSAGSLLVTVQNLAMAVMTSVCDSIGVQVDELPTGEVGLHGIKVIWWFGLSAALTGALLTGTMVRIPKAEEKEHVQ</sequence>
<feature type="transmembrane region" description="Helical" evidence="5">
    <location>
        <begin position="541"/>
        <end position="564"/>
    </location>
</feature>
<dbReference type="OrthoDB" id="2130629at2759"/>
<dbReference type="InterPro" id="IPR020846">
    <property type="entry name" value="MFS_dom"/>
</dbReference>
<evidence type="ECO:0000256" key="2">
    <source>
        <dbReference type="ARBA" id="ARBA00022692"/>
    </source>
</evidence>
<feature type="transmembrane region" description="Helical" evidence="5">
    <location>
        <begin position="277"/>
        <end position="299"/>
    </location>
</feature>
<feature type="transmembrane region" description="Helical" evidence="5">
    <location>
        <begin position="479"/>
        <end position="497"/>
    </location>
</feature>